<evidence type="ECO:0000313" key="2">
    <source>
        <dbReference type="Proteomes" id="UP000649328"/>
    </source>
</evidence>
<keyword evidence="2" id="KW-1185">Reference proteome</keyword>
<name>A0A8H7GR23_9ASCO</name>
<comment type="caution">
    <text evidence="1">The sequence shown here is derived from an EMBL/GenBank/DDBJ whole genome shotgun (WGS) entry which is preliminary data.</text>
</comment>
<protein>
    <submittedName>
        <fullName evidence="1">Uncharacterized protein</fullName>
    </submittedName>
</protein>
<dbReference type="Proteomes" id="UP000649328">
    <property type="component" value="Unassembled WGS sequence"/>
</dbReference>
<accession>A0A8H7GR23</accession>
<evidence type="ECO:0000313" key="1">
    <source>
        <dbReference type="EMBL" id="KAF8000936.1"/>
    </source>
</evidence>
<sequence>MDKVRPHLKGFLRKRYQKFLEPLDMPQLKIYDDSLPKYDVLRAEHILANKKSSDRQQIFANYLEEKHNFEKMMNLLVELTPRDLMDKNTVENLTSLAHVLKTRGTAIPGHSLRPYSKVPFP</sequence>
<organism evidence="1 2">
    <name type="scientific">Metschnikowia pulcherrima</name>
    <dbReference type="NCBI Taxonomy" id="27326"/>
    <lineage>
        <taxon>Eukaryota</taxon>
        <taxon>Fungi</taxon>
        <taxon>Dikarya</taxon>
        <taxon>Ascomycota</taxon>
        <taxon>Saccharomycotina</taxon>
        <taxon>Pichiomycetes</taxon>
        <taxon>Metschnikowiaceae</taxon>
        <taxon>Metschnikowia</taxon>
    </lineage>
</organism>
<proteinExistence type="predicted"/>
<gene>
    <name evidence="1" type="ORF">HF325_004725</name>
</gene>
<reference evidence="1" key="1">
    <citation type="submission" date="2020-10" db="EMBL/GenBank/DDBJ databases">
        <title>The Whole-Genome Sequence of Metschnikowia persimmonesis, a Novel Endophytic Yeast Species Isolated from Medicinal Plant Diospyros kaki Thumb.</title>
        <authorList>
            <person name="Rahmat E."/>
            <person name="Kang Y."/>
        </authorList>
    </citation>
    <scope>NUCLEOTIDE SEQUENCE</scope>
    <source>
        <strain evidence="1">KIOM G15050</strain>
    </source>
</reference>
<dbReference type="AlphaFoldDB" id="A0A8H7GR23"/>
<dbReference type="EMBL" id="JACBPP010000006">
    <property type="protein sequence ID" value="KAF8000936.1"/>
    <property type="molecule type" value="Genomic_DNA"/>
</dbReference>